<dbReference type="PROSITE" id="PS50076">
    <property type="entry name" value="DNAJ_2"/>
    <property type="match status" value="1"/>
</dbReference>
<feature type="domain" description="J" evidence="2">
    <location>
        <begin position="27"/>
        <end position="92"/>
    </location>
</feature>
<dbReference type="CDD" id="cd06257">
    <property type="entry name" value="DnaJ"/>
    <property type="match status" value="1"/>
</dbReference>
<evidence type="ECO:0000256" key="1">
    <source>
        <dbReference type="SAM" id="Phobius"/>
    </source>
</evidence>
<gene>
    <name evidence="3" type="ORF">R5R35_006264</name>
</gene>
<dbReference type="Gene3D" id="1.10.287.110">
    <property type="entry name" value="DnaJ domain"/>
    <property type="match status" value="1"/>
</dbReference>
<dbReference type="EMBL" id="JAZDUA010000004">
    <property type="protein sequence ID" value="KAK7874222.1"/>
    <property type="molecule type" value="Genomic_DNA"/>
</dbReference>
<keyword evidence="1" id="KW-1133">Transmembrane helix</keyword>
<organism evidence="3 4">
    <name type="scientific">Gryllus longicercus</name>
    <dbReference type="NCBI Taxonomy" id="2509291"/>
    <lineage>
        <taxon>Eukaryota</taxon>
        <taxon>Metazoa</taxon>
        <taxon>Ecdysozoa</taxon>
        <taxon>Arthropoda</taxon>
        <taxon>Hexapoda</taxon>
        <taxon>Insecta</taxon>
        <taxon>Pterygota</taxon>
        <taxon>Neoptera</taxon>
        <taxon>Polyneoptera</taxon>
        <taxon>Orthoptera</taxon>
        <taxon>Ensifera</taxon>
        <taxon>Gryllidea</taxon>
        <taxon>Grylloidea</taxon>
        <taxon>Gryllidae</taxon>
        <taxon>Gryllinae</taxon>
        <taxon>Gryllus</taxon>
    </lineage>
</organism>
<keyword evidence="4" id="KW-1185">Reference proteome</keyword>
<keyword evidence="1" id="KW-0812">Transmembrane</keyword>
<dbReference type="InterPro" id="IPR036869">
    <property type="entry name" value="J_dom_sf"/>
</dbReference>
<dbReference type="AlphaFoldDB" id="A0AAN9W955"/>
<evidence type="ECO:0000313" key="3">
    <source>
        <dbReference type="EMBL" id="KAK7874222.1"/>
    </source>
</evidence>
<dbReference type="PANTHER" id="PTHR44873">
    <property type="entry name" value="DNAJ HOMOLOG SUBFAMILY C MEMBER 30, MITOCHONDRIAL"/>
    <property type="match status" value="1"/>
</dbReference>
<sequence>MFATCKRSIFLPGRLKFSLSSADLRKSYYDTLGVTPHATQNDIKAAYYKLSMMYHPDKNKGSEEASQKFRDITEAYEILGNFRLKKLYDKGLLSPDGSQYGRTSTDPMPEDDEQTKFYKSRFTRDKPPTTGRTPIYNFDEWSHAHYGDAFARRAAAKERFEQKKMDKLRQEKEVENEFVVLGVLLFVLSFFAFTHITNDSNDITGKEFDGNEVEK</sequence>
<dbReference type="InterPro" id="IPR018253">
    <property type="entry name" value="DnaJ_domain_CS"/>
</dbReference>
<reference evidence="3 4" key="1">
    <citation type="submission" date="2024-03" db="EMBL/GenBank/DDBJ databases">
        <title>The genome assembly and annotation of the cricket Gryllus longicercus Weissman &amp; Gray.</title>
        <authorList>
            <person name="Szrajer S."/>
            <person name="Gray D."/>
            <person name="Ylla G."/>
        </authorList>
    </citation>
    <scope>NUCLEOTIDE SEQUENCE [LARGE SCALE GENOMIC DNA]</scope>
    <source>
        <strain evidence="3">DAG 2021-001</strain>
        <tissue evidence="3">Whole body minus gut</tissue>
    </source>
</reference>
<feature type="transmembrane region" description="Helical" evidence="1">
    <location>
        <begin position="178"/>
        <end position="196"/>
    </location>
</feature>
<keyword evidence="1" id="KW-0472">Membrane</keyword>
<accession>A0AAN9W955</accession>
<dbReference type="SUPFAM" id="SSF46565">
    <property type="entry name" value="Chaperone J-domain"/>
    <property type="match status" value="1"/>
</dbReference>
<evidence type="ECO:0000259" key="2">
    <source>
        <dbReference type="PROSITE" id="PS50076"/>
    </source>
</evidence>
<dbReference type="InterPro" id="IPR053025">
    <property type="entry name" value="Mito_ATP_Synthase-Asso"/>
</dbReference>
<comment type="caution">
    <text evidence="3">The sequence shown here is derived from an EMBL/GenBank/DDBJ whole genome shotgun (WGS) entry which is preliminary data.</text>
</comment>
<dbReference type="Proteomes" id="UP001378592">
    <property type="component" value="Unassembled WGS sequence"/>
</dbReference>
<dbReference type="Pfam" id="PF00226">
    <property type="entry name" value="DnaJ"/>
    <property type="match status" value="1"/>
</dbReference>
<name>A0AAN9W955_9ORTH</name>
<dbReference type="PANTHER" id="PTHR44873:SF1">
    <property type="entry name" value="DNAJ HOMOLOG SUBFAMILY C MEMBER 30, MITOCHONDRIAL"/>
    <property type="match status" value="1"/>
</dbReference>
<evidence type="ECO:0000313" key="4">
    <source>
        <dbReference type="Proteomes" id="UP001378592"/>
    </source>
</evidence>
<dbReference type="PRINTS" id="PR00625">
    <property type="entry name" value="JDOMAIN"/>
</dbReference>
<dbReference type="InterPro" id="IPR001623">
    <property type="entry name" value="DnaJ_domain"/>
</dbReference>
<proteinExistence type="predicted"/>
<dbReference type="SMART" id="SM00271">
    <property type="entry name" value="DnaJ"/>
    <property type="match status" value="1"/>
</dbReference>
<dbReference type="PROSITE" id="PS00636">
    <property type="entry name" value="DNAJ_1"/>
    <property type="match status" value="1"/>
</dbReference>
<protein>
    <recommendedName>
        <fullName evidence="2">J domain-containing protein</fullName>
    </recommendedName>
</protein>